<feature type="domain" description="Helicase ATP-binding" evidence="9">
    <location>
        <begin position="289"/>
        <end position="476"/>
    </location>
</feature>
<evidence type="ECO:0000256" key="7">
    <source>
        <dbReference type="ARBA" id="ARBA00023204"/>
    </source>
</evidence>
<dbReference type="Gene3D" id="3.40.50.300">
    <property type="entry name" value="P-loop containing nucleotide triphosphate hydrolases"/>
    <property type="match status" value="2"/>
</dbReference>
<keyword evidence="4 11" id="KW-0347">Helicase</keyword>
<dbReference type="PROSITE" id="PS51194">
    <property type="entry name" value="HELICASE_CTER"/>
    <property type="match status" value="1"/>
</dbReference>
<dbReference type="InterPro" id="IPR001650">
    <property type="entry name" value="Helicase_C-like"/>
</dbReference>
<dbReference type="InterPro" id="IPR011545">
    <property type="entry name" value="DEAD/DEAH_box_helicase_dom"/>
</dbReference>
<evidence type="ECO:0000256" key="1">
    <source>
        <dbReference type="ARBA" id="ARBA00022741"/>
    </source>
</evidence>
<dbReference type="GO" id="GO:0005524">
    <property type="term" value="F:ATP binding"/>
    <property type="evidence" value="ECO:0007669"/>
    <property type="project" value="UniProtKB-KW"/>
</dbReference>
<dbReference type="InterPro" id="IPR045562">
    <property type="entry name" value="RecG_dom3_C"/>
</dbReference>
<dbReference type="InterPro" id="IPR027417">
    <property type="entry name" value="P-loop_NTPase"/>
</dbReference>
<proteinExistence type="predicted"/>
<keyword evidence="6" id="KW-0238">DNA-binding</keyword>
<dbReference type="AlphaFoldDB" id="A0A2H0KN60"/>
<keyword evidence="5" id="KW-0067">ATP-binding</keyword>
<dbReference type="Pfam" id="PF00271">
    <property type="entry name" value="Helicase_C"/>
    <property type="match status" value="1"/>
</dbReference>
<evidence type="ECO:0000313" key="11">
    <source>
        <dbReference type="EMBL" id="PIQ72697.1"/>
    </source>
</evidence>
<dbReference type="InterPro" id="IPR012340">
    <property type="entry name" value="NA-bd_OB-fold"/>
</dbReference>
<dbReference type="Pfam" id="PF17191">
    <property type="entry name" value="RecG_wedge"/>
    <property type="match status" value="1"/>
</dbReference>
<evidence type="ECO:0000256" key="4">
    <source>
        <dbReference type="ARBA" id="ARBA00022806"/>
    </source>
</evidence>
<dbReference type="PANTHER" id="PTHR47964">
    <property type="entry name" value="ATP-DEPENDENT DNA HELICASE HOMOLOG RECG, CHLOROPLASTIC"/>
    <property type="match status" value="1"/>
</dbReference>
<dbReference type="Pfam" id="PF00270">
    <property type="entry name" value="DEAD"/>
    <property type="match status" value="1"/>
</dbReference>
<reference evidence="11 12" key="1">
    <citation type="submission" date="2017-09" db="EMBL/GenBank/DDBJ databases">
        <title>Depth-based differentiation of microbial function through sediment-hosted aquifers and enrichment of novel symbionts in the deep terrestrial subsurface.</title>
        <authorList>
            <person name="Probst A.J."/>
            <person name="Ladd B."/>
            <person name="Jarett J.K."/>
            <person name="Geller-Mcgrath D.E."/>
            <person name="Sieber C.M."/>
            <person name="Emerson J.B."/>
            <person name="Anantharaman K."/>
            <person name="Thomas B.C."/>
            <person name="Malmstrom R."/>
            <person name="Stieglmeier M."/>
            <person name="Klingl A."/>
            <person name="Woyke T."/>
            <person name="Ryan C.M."/>
            <person name="Banfield J.F."/>
        </authorList>
    </citation>
    <scope>NUCLEOTIDE SEQUENCE [LARGE SCALE GENOMIC DNA]</scope>
    <source>
        <strain evidence="11">CG11_big_fil_rev_8_21_14_0_20_35_14</strain>
    </source>
</reference>
<dbReference type="NCBIfam" id="NF008168">
    <property type="entry name" value="PRK10917.2-2"/>
    <property type="match status" value="1"/>
</dbReference>
<dbReference type="PROSITE" id="PS51192">
    <property type="entry name" value="HELICASE_ATP_BIND_1"/>
    <property type="match status" value="1"/>
</dbReference>
<evidence type="ECO:0000256" key="2">
    <source>
        <dbReference type="ARBA" id="ARBA00022763"/>
    </source>
</evidence>
<organism evidence="11 12">
    <name type="scientific">Candidatus Roizmanbacteria bacterium CG11_big_fil_rev_8_21_14_0_20_35_14</name>
    <dbReference type="NCBI Taxonomy" id="1974855"/>
    <lineage>
        <taxon>Bacteria</taxon>
        <taxon>Candidatus Roizmaniibacteriota</taxon>
    </lineage>
</organism>
<gene>
    <name evidence="11" type="ORF">COV86_01600</name>
</gene>
<feature type="domain" description="Helicase C-terminal" evidence="10">
    <location>
        <begin position="502"/>
        <end position="658"/>
    </location>
</feature>
<dbReference type="Pfam" id="PF19833">
    <property type="entry name" value="RecG_dom3_C"/>
    <property type="match status" value="1"/>
</dbReference>
<dbReference type="GO" id="GO:0006281">
    <property type="term" value="P:DNA repair"/>
    <property type="evidence" value="ECO:0007669"/>
    <property type="project" value="UniProtKB-KW"/>
</dbReference>
<keyword evidence="1" id="KW-0547">Nucleotide-binding</keyword>
<dbReference type="InterPro" id="IPR014001">
    <property type="entry name" value="Helicase_ATP-bd"/>
</dbReference>
<dbReference type="GO" id="GO:0016787">
    <property type="term" value="F:hydrolase activity"/>
    <property type="evidence" value="ECO:0007669"/>
    <property type="project" value="UniProtKB-KW"/>
</dbReference>
<accession>A0A2H0KN60</accession>
<name>A0A2H0KN60_9BACT</name>
<sequence length="724" mass="82752">MNLNILIDNLPKTSFITIRKFKSLNINTYFDLLNYFPFRYENYSLISPINKLQPGETTTVIGTISDAKYQVTRTGLRIQVFKLEDGTGEVELGFYNQPYILRLIKKDMTLSVSGTVEKYGKKLVIKPKEYEIGGKKIHTGRIVPIYSEKRGLSSKTIREKIFYVLQNVMVRQAHHDTFVTLSLTKGDEILPNEIISFNNLIDEQKAYQQIHFPDSKEAAQKAKDRLAFDELFMIQLSSYLVKNEWKKEKVGYKFTIGNRHANSLQQFINNLPFKLTYAQKRVWNEIRSDLLKTVPMNRFLQGEVGSGKTVVAALACYLAYLNGFQSLLMAPTEILAQQHFKTITDLFKIPRLAEFTLSEIEGLARDDRGGNLKIALITGSQKKFNFQSPSSKPVFNHQQLFSNFDIVIGTHSLISKKFKMDKVGLVIVDEQHRFGVSQRAALKEKGFNPHLLTMTATPIPRTVALTLYGELDISVIDEMPVGRLPVKTYFVNKAKRSSCYQWIKSQISNFQSQIFIVCPLIEESEIETMKSLKAAKKEFINLKNIFSDFKLGLLHGKMKAKEKEEIMTAFKNKHLDILVTTPVVEVGVDIPNATIMLIEGSERFGLAQLHQLRGRVGRSDKQSYCFLFSEKEDLGILKKLDFFTKTNDGNKLAEEDLKIRGPGDIYGIKQHGYLGLKIASLSDYKLIEKTKKAVEYFISHYKVENYPILLERIDKERSGKIAKD</sequence>
<keyword evidence="7" id="KW-0234">DNA repair</keyword>
<dbReference type="SMART" id="SM00487">
    <property type="entry name" value="DEXDc"/>
    <property type="match status" value="1"/>
</dbReference>
<dbReference type="SUPFAM" id="SSF52540">
    <property type="entry name" value="P-loop containing nucleoside triphosphate hydrolases"/>
    <property type="match status" value="2"/>
</dbReference>
<dbReference type="CDD" id="cd17992">
    <property type="entry name" value="DEXHc_RecG"/>
    <property type="match status" value="1"/>
</dbReference>
<comment type="caution">
    <text evidence="11">The sequence shown here is derived from an EMBL/GenBank/DDBJ whole genome shotgun (WGS) entry which is preliminary data.</text>
</comment>
<evidence type="ECO:0000256" key="6">
    <source>
        <dbReference type="ARBA" id="ARBA00023125"/>
    </source>
</evidence>
<dbReference type="SMART" id="SM00490">
    <property type="entry name" value="HELICc"/>
    <property type="match status" value="1"/>
</dbReference>
<dbReference type="SUPFAM" id="SSF50249">
    <property type="entry name" value="Nucleic acid-binding proteins"/>
    <property type="match status" value="1"/>
</dbReference>
<dbReference type="PANTHER" id="PTHR47964:SF1">
    <property type="entry name" value="ATP-DEPENDENT DNA HELICASE HOMOLOG RECG, CHLOROPLASTIC"/>
    <property type="match status" value="1"/>
</dbReference>
<dbReference type="GO" id="GO:0003677">
    <property type="term" value="F:DNA binding"/>
    <property type="evidence" value="ECO:0007669"/>
    <property type="project" value="UniProtKB-KW"/>
</dbReference>
<dbReference type="Proteomes" id="UP000229570">
    <property type="component" value="Unassembled WGS sequence"/>
</dbReference>
<keyword evidence="3" id="KW-0378">Hydrolase</keyword>
<dbReference type="InterPro" id="IPR047112">
    <property type="entry name" value="RecG/Mfd"/>
</dbReference>
<evidence type="ECO:0000256" key="8">
    <source>
        <dbReference type="ARBA" id="ARBA00049819"/>
    </source>
</evidence>
<evidence type="ECO:0000259" key="10">
    <source>
        <dbReference type="PROSITE" id="PS51194"/>
    </source>
</evidence>
<evidence type="ECO:0000256" key="5">
    <source>
        <dbReference type="ARBA" id="ARBA00022840"/>
    </source>
</evidence>
<keyword evidence="2" id="KW-0227">DNA damage</keyword>
<dbReference type="InterPro" id="IPR033454">
    <property type="entry name" value="RecG_wedge"/>
</dbReference>
<evidence type="ECO:0000313" key="12">
    <source>
        <dbReference type="Proteomes" id="UP000229570"/>
    </source>
</evidence>
<evidence type="ECO:0000256" key="3">
    <source>
        <dbReference type="ARBA" id="ARBA00022801"/>
    </source>
</evidence>
<protein>
    <recommendedName>
        <fullName evidence="8">Probable DNA 3'-5' helicase RecG</fullName>
    </recommendedName>
</protein>
<dbReference type="GO" id="GO:0003678">
    <property type="term" value="F:DNA helicase activity"/>
    <property type="evidence" value="ECO:0007669"/>
    <property type="project" value="TreeGrafter"/>
</dbReference>
<dbReference type="CDD" id="cd04488">
    <property type="entry name" value="RecG_wedge_OBF"/>
    <property type="match status" value="1"/>
</dbReference>
<dbReference type="Gene3D" id="2.40.50.140">
    <property type="entry name" value="Nucleic acid-binding proteins"/>
    <property type="match status" value="1"/>
</dbReference>
<evidence type="ECO:0000259" key="9">
    <source>
        <dbReference type="PROSITE" id="PS51192"/>
    </source>
</evidence>
<dbReference type="EMBL" id="PCVL01000017">
    <property type="protein sequence ID" value="PIQ72697.1"/>
    <property type="molecule type" value="Genomic_DNA"/>
</dbReference>